<sequence>MERSTLYFYNDMVPLAIKYQQPWERLDNWAMVMGNGGGGSKGIWGCISSRSNAIDMPYNRIFLQF</sequence>
<accession>A0A3M7PGU9</accession>
<gene>
    <name evidence="1" type="ORF">BpHYR1_047902</name>
</gene>
<evidence type="ECO:0000313" key="2">
    <source>
        <dbReference type="Proteomes" id="UP000276133"/>
    </source>
</evidence>
<evidence type="ECO:0000313" key="1">
    <source>
        <dbReference type="EMBL" id="RMZ98345.1"/>
    </source>
</evidence>
<proteinExistence type="predicted"/>
<organism evidence="1 2">
    <name type="scientific">Brachionus plicatilis</name>
    <name type="common">Marine rotifer</name>
    <name type="synonym">Brachionus muelleri</name>
    <dbReference type="NCBI Taxonomy" id="10195"/>
    <lineage>
        <taxon>Eukaryota</taxon>
        <taxon>Metazoa</taxon>
        <taxon>Spiralia</taxon>
        <taxon>Gnathifera</taxon>
        <taxon>Rotifera</taxon>
        <taxon>Eurotatoria</taxon>
        <taxon>Monogononta</taxon>
        <taxon>Pseudotrocha</taxon>
        <taxon>Ploima</taxon>
        <taxon>Brachionidae</taxon>
        <taxon>Brachionus</taxon>
    </lineage>
</organism>
<dbReference type="EMBL" id="REGN01010833">
    <property type="protein sequence ID" value="RMZ98345.1"/>
    <property type="molecule type" value="Genomic_DNA"/>
</dbReference>
<keyword evidence="2" id="KW-1185">Reference proteome</keyword>
<dbReference type="Proteomes" id="UP000276133">
    <property type="component" value="Unassembled WGS sequence"/>
</dbReference>
<name>A0A3M7PGU9_BRAPC</name>
<dbReference type="AlphaFoldDB" id="A0A3M7PGU9"/>
<comment type="caution">
    <text evidence="1">The sequence shown here is derived from an EMBL/GenBank/DDBJ whole genome shotgun (WGS) entry which is preliminary data.</text>
</comment>
<reference evidence="1 2" key="1">
    <citation type="journal article" date="2018" name="Sci. Rep.">
        <title>Genomic signatures of local adaptation to the degree of environmental predictability in rotifers.</title>
        <authorList>
            <person name="Franch-Gras L."/>
            <person name="Hahn C."/>
            <person name="Garcia-Roger E.M."/>
            <person name="Carmona M.J."/>
            <person name="Serra M."/>
            <person name="Gomez A."/>
        </authorList>
    </citation>
    <scope>NUCLEOTIDE SEQUENCE [LARGE SCALE GENOMIC DNA]</scope>
    <source>
        <strain evidence="1">HYR1</strain>
    </source>
</reference>
<protein>
    <submittedName>
        <fullName evidence="1">Uncharacterized protein</fullName>
    </submittedName>
</protein>